<proteinExistence type="predicted"/>
<dbReference type="EMBL" id="JAACJO010000009">
    <property type="protein sequence ID" value="KAF5353947.1"/>
    <property type="molecule type" value="Genomic_DNA"/>
</dbReference>
<gene>
    <name evidence="2" type="ORF">D9756_007174</name>
</gene>
<comment type="caution">
    <text evidence="2">The sequence shown here is derived from an EMBL/GenBank/DDBJ whole genome shotgun (WGS) entry which is preliminary data.</text>
</comment>
<dbReference type="Proteomes" id="UP000559027">
    <property type="component" value="Unassembled WGS sequence"/>
</dbReference>
<keyword evidence="1" id="KW-0472">Membrane</keyword>
<feature type="transmembrane region" description="Helical" evidence="1">
    <location>
        <begin position="133"/>
        <end position="151"/>
    </location>
</feature>
<feature type="transmembrane region" description="Helical" evidence="1">
    <location>
        <begin position="329"/>
        <end position="349"/>
    </location>
</feature>
<reference evidence="2 3" key="1">
    <citation type="journal article" date="2020" name="ISME J.">
        <title>Uncovering the hidden diversity of litter-decomposition mechanisms in mushroom-forming fungi.</title>
        <authorList>
            <person name="Floudas D."/>
            <person name="Bentzer J."/>
            <person name="Ahren D."/>
            <person name="Johansson T."/>
            <person name="Persson P."/>
            <person name="Tunlid A."/>
        </authorList>
    </citation>
    <scope>NUCLEOTIDE SEQUENCE [LARGE SCALE GENOMIC DNA]</scope>
    <source>
        <strain evidence="2 3">CBS 146.42</strain>
    </source>
</reference>
<evidence type="ECO:0000313" key="2">
    <source>
        <dbReference type="EMBL" id="KAF5353947.1"/>
    </source>
</evidence>
<dbReference type="AlphaFoldDB" id="A0A8H5D828"/>
<feature type="transmembrane region" description="Helical" evidence="1">
    <location>
        <begin position="211"/>
        <end position="231"/>
    </location>
</feature>
<feature type="transmembrane region" description="Helical" evidence="1">
    <location>
        <begin position="296"/>
        <end position="317"/>
    </location>
</feature>
<feature type="transmembrane region" description="Helical" evidence="1">
    <location>
        <begin position="251"/>
        <end position="275"/>
    </location>
</feature>
<accession>A0A8H5D828</accession>
<keyword evidence="1" id="KW-1133">Transmembrane helix</keyword>
<evidence type="ECO:0000313" key="3">
    <source>
        <dbReference type="Proteomes" id="UP000559027"/>
    </source>
</evidence>
<organism evidence="2 3">
    <name type="scientific">Leucocoprinus leucothites</name>
    <dbReference type="NCBI Taxonomy" id="201217"/>
    <lineage>
        <taxon>Eukaryota</taxon>
        <taxon>Fungi</taxon>
        <taxon>Dikarya</taxon>
        <taxon>Basidiomycota</taxon>
        <taxon>Agaricomycotina</taxon>
        <taxon>Agaricomycetes</taxon>
        <taxon>Agaricomycetidae</taxon>
        <taxon>Agaricales</taxon>
        <taxon>Agaricineae</taxon>
        <taxon>Agaricaceae</taxon>
        <taxon>Leucocoprinus</taxon>
    </lineage>
</organism>
<evidence type="ECO:0000256" key="1">
    <source>
        <dbReference type="SAM" id="Phobius"/>
    </source>
</evidence>
<keyword evidence="3" id="KW-1185">Reference proteome</keyword>
<sequence>MKDRHCQKGDKSTVLSHLLSNRWSPPTEFTAMTSGRVISSWVFRLTWAESPYLTKRLRLSVRRITAWPEKHKYLRGRISTCILSCIMGMTQDETKLIAIFVQSCLWGGFAVMFAITYWTLVCNRPVGRPLNKLMLTVAILMFILATTQLGINLARAIRGLISHKDIQPVYWDRLDDPTQVAGSLVYILQTFVGDAVALYRTYVVWSRRLEFIVVPSFIYVGCLVSGIGIIVKMAVSTNDGPIFYERRLECWITAFFSCTLATSIICTLLISSRIWHLGRNSISEQLRGTFKPAARVIFESGAIYSSTLIALLVLFLADSWFQYVLVDSLTPLIGIVFSIIIVRIGLGVATDPENMQDDRVLRQLWAEPRIDGQAPQELSTLGALGDIEHGKYGEPSNVGTTISKTISNTTKDEY</sequence>
<protein>
    <submittedName>
        <fullName evidence="2">Uncharacterized protein</fullName>
    </submittedName>
</protein>
<keyword evidence="1" id="KW-0812">Transmembrane</keyword>
<dbReference type="OrthoDB" id="3354175at2759"/>
<name>A0A8H5D828_9AGAR</name>
<feature type="transmembrane region" description="Helical" evidence="1">
    <location>
        <begin position="96"/>
        <end position="121"/>
    </location>
</feature>